<organism evidence="3 4">
    <name type="scientific">Glonium stellatum</name>
    <dbReference type="NCBI Taxonomy" id="574774"/>
    <lineage>
        <taxon>Eukaryota</taxon>
        <taxon>Fungi</taxon>
        <taxon>Dikarya</taxon>
        <taxon>Ascomycota</taxon>
        <taxon>Pezizomycotina</taxon>
        <taxon>Dothideomycetes</taxon>
        <taxon>Pleosporomycetidae</taxon>
        <taxon>Gloniales</taxon>
        <taxon>Gloniaceae</taxon>
        <taxon>Glonium</taxon>
    </lineage>
</organism>
<accession>A0A8E2F7H4</accession>
<evidence type="ECO:0000256" key="1">
    <source>
        <dbReference type="SAM" id="SignalP"/>
    </source>
</evidence>
<reference evidence="3 4" key="1">
    <citation type="journal article" date="2016" name="Nat. Commun.">
        <title>Ectomycorrhizal ecology is imprinted in the genome of the dominant symbiotic fungus Cenococcum geophilum.</title>
        <authorList>
            <consortium name="DOE Joint Genome Institute"/>
            <person name="Peter M."/>
            <person name="Kohler A."/>
            <person name="Ohm R.A."/>
            <person name="Kuo A."/>
            <person name="Krutzmann J."/>
            <person name="Morin E."/>
            <person name="Arend M."/>
            <person name="Barry K.W."/>
            <person name="Binder M."/>
            <person name="Choi C."/>
            <person name="Clum A."/>
            <person name="Copeland A."/>
            <person name="Grisel N."/>
            <person name="Haridas S."/>
            <person name="Kipfer T."/>
            <person name="LaButti K."/>
            <person name="Lindquist E."/>
            <person name="Lipzen A."/>
            <person name="Maire R."/>
            <person name="Meier B."/>
            <person name="Mihaltcheva S."/>
            <person name="Molinier V."/>
            <person name="Murat C."/>
            <person name="Poggeler S."/>
            <person name="Quandt C.A."/>
            <person name="Sperisen C."/>
            <person name="Tritt A."/>
            <person name="Tisserant E."/>
            <person name="Crous P.W."/>
            <person name="Henrissat B."/>
            <person name="Nehls U."/>
            <person name="Egli S."/>
            <person name="Spatafora J.W."/>
            <person name="Grigoriev I.V."/>
            <person name="Martin F.M."/>
        </authorList>
    </citation>
    <scope>NUCLEOTIDE SEQUENCE [LARGE SCALE GENOMIC DNA]</scope>
    <source>
        <strain evidence="3 4">CBS 207.34</strain>
    </source>
</reference>
<dbReference type="EMBL" id="KV748994">
    <property type="protein sequence ID" value="OCL11745.1"/>
    <property type="molecule type" value="Genomic_DNA"/>
</dbReference>
<proteinExistence type="predicted"/>
<evidence type="ECO:0000313" key="4">
    <source>
        <dbReference type="Proteomes" id="UP000250140"/>
    </source>
</evidence>
<evidence type="ECO:0000313" key="3">
    <source>
        <dbReference type="EMBL" id="OCL11745.1"/>
    </source>
</evidence>
<dbReference type="Pfam" id="PF26061">
    <property type="entry name" value="DUF8021"/>
    <property type="match status" value="1"/>
</dbReference>
<feature type="chain" id="PRO_5034086957" description="DUF8021 domain-containing protein" evidence="1">
    <location>
        <begin position="27"/>
        <end position="264"/>
    </location>
</feature>
<feature type="domain" description="DUF8021" evidence="2">
    <location>
        <begin position="159"/>
        <end position="263"/>
    </location>
</feature>
<name>A0A8E2F7H4_9PEZI</name>
<sequence length="264" mass="28249">MFCFSPSIGAILSIVTIISFSLPVVADCSRDVLVAAADSYVAAQTNGQLGDLQNILAANYQYQENNKAAQVKSGVLSQALKISHRKTTADTVACASYTELISTSPKPYVIGTQLRHSSNGSTVTLIDTIAATTGSLSFNAAQTLSYIEKEDWSPIDPAKRDSRVLLQQAADAYLDMWSNASAYNAVPWGTPCERVEGSALNQPCTVGAPKGGSSQRNSMRRYVIDETLGSADVLCAFTAVGNVADSHEFRLENGKLRFVHTITL</sequence>
<keyword evidence="4" id="KW-1185">Reference proteome</keyword>
<dbReference type="OrthoDB" id="3504677at2759"/>
<feature type="signal peptide" evidence="1">
    <location>
        <begin position="1"/>
        <end position="26"/>
    </location>
</feature>
<keyword evidence="1" id="KW-0732">Signal</keyword>
<gene>
    <name evidence="3" type="ORF">AOQ84DRAFT_228852</name>
</gene>
<protein>
    <recommendedName>
        <fullName evidence="2">DUF8021 domain-containing protein</fullName>
    </recommendedName>
</protein>
<dbReference type="Proteomes" id="UP000250140">
    <property type="component" value="Unassembled WGS sequence"/>
</dbReference>
<dbReference type="AlphaFoldDB" id="A0A8E2F7H4"/>
<evidence type="ECO:0000259" key="2">
    <source>
        <dbReference type="Pfam" id="PF26061"/>
    </source>
</evidence>
<dbReference type="InterPro" id="IPR058334">
    <property type="entry name" value="DUF8021"/>
</dbReference>